<dbReference type="GO" id="GO:0016740">
    <property type="term" value="F:transferase activity"/>
    <property type="evidence" value="ECO:0007669"/>
    <property type="project" value="UniProtKB-KW"/>
</dbReference>
<dbReference type="PANTHER" id="PTHR43018:SF1">
    <property type="entry name" value="PROTEIN AROA(G)"/>
    <property type="match status" value="1"/>
</dbReference>
<dbReference type="GO" id="GO:0016832">
    <property type="term" value="F:aldehyde-lyase activity"/>
    <property type="evidence" value="ECO:0007669"/>
    <property type="project" value="InterPro"/>
</dbReference>
<proteinExistence type="predicted"/>
<organism evidence="3">
    <name type="scientific">Streptoalloteichus sp. ATCC 53650</name>
    <dbReference type="NCBI Taxonomy" id="756733"/>
    <lineage>
        <taxon>Bacteria</taxon>
        <taxon>Bacillati</taxon>
        <taxon>Actinomycetota</taxon>
        <taxon>Actinomycetes</taxon>
        <taxon>Pseudonocardiales</taxon>
        <taxon>Pseudonocardiaceae</taxon>
        <taxon>Streptoalloteichus</taxon>
    </lineage>
</organism>
<dbReference type="InterPro" id="IPR013785">
    <property type="entry name" value="Aldolase_TIM"/>
</dbReference>
<evidence type="ECO:0000256" key="1">
    <source>
        <dbReference type="ARBA" id="ARBA00022679"/>
    </source>
</evidence>
<dbReference type="Pfam" id="PF00793">
    <property type="entry name" value="DAHP_synth_1"/>
    <property type="match status" value="1"/>
</dbReference>
<dbReference type="InterPro" id="IPR006268">
    <property type="entry name" value="DAHP_syn_2"/>
</dbReference>
<dbReference type="Gene3D" id="3.20.20.70">
    <property type="entry name" value="Aldolase class I"/>
    <property type="match status" value="1"/>
</dbReference>
<sequence>MLLIVLKDSTTDDQRDEVRAHLHREGLQVRTHGPTVLSADSTDPAFAETVRGLAPVARATALPAPYFRAARQATGADSVVAAGSLLLGGGDFAVIAGPCAVESRDQLLLTARAVAGLGAHALRGGAYKPRTSPYSFQGLGRDGLELLSLARAETNLPVVSEITDIRELDAVVEHVDVIQIGARNMQNYAMLRAVGATGVPVLLKRGLGATITETLLAAEYVLDAGTPDVVLCERGIRTFETSYRFTLDLGAVSVLKERTHLPVIVDPSHAAGATEHVIPLALAAAAVGADGIIVETHHDPAAALCDGKQALSIDDFAALMDRLGLAVAAAGRNLAPTAAPVGLASSV</sequence>
<reference evidence="3" key="1">
    <citation type="journal article" date="2013" name="Proc. Natl. Acad. Sci. U.S.A.">
        <title>A new member of the 4-methylideneimidazole-5-one-containing aminomutase family from the enediyne kedarcidin biosynthetic pathway.</title>
        <authorList>
            <person name="Huang S.X."/>
            <person name="Lohman J.R."/>
            <person name="Huang T."/>
            <person name="Shen B."/>
        </authorList>
    </citation>
    <scope>NUCLEOTIDE SEQUENCE</scope>
    <source>
        <strain evidence="3">ATCC 53650</strain>
    </source>
</reference>
<keyword evidence="1" id="KW-0808">Transferase</keyword>
<dbReference type="AlphaFoldDB" id="K4NYQ3"/>
<dbReference type="NCBIfam" id="NF006421">
    <property type="entry name" value="PRK08673.1"/>
    <property type="match status" value="1"/>
</dbReference>
<name>K4NYQ3_9PSEU</name>
<evidence type="ECO:0000313" key="3">
    <source>
        <dbReference type="EMBL" id="AFV52120.1"/>
    </source>
</evidence>
<dbReference type="NCBIfam" id="NF009239">
    <property type="entry name" value="PRK12595.1"/>
    <property type="match status" value="1"/>
</dbReference>
<evidence type="ECO:0000259" key="2">
    <source>
        <dbReference type="Pfam" id="PF00793"/>
    </source>
</evidence>
<accession>K4NYQ3</accession>
<protein>
    <submittedName>
        <fullName evidence="3">DAHP synthase</fullName>
    </submittedName>
</protein>
<dbReference type="InterPro" id="IPR006218">
    <property type="entry name" value="DAHP1/KDSA"/>
</dbReference>
<dbReference type="PANTHER" id="PTHR43018">
    <property type="entry name" value="PHOSPHO-2-DEHYDRO-3-DEOXYHEPTONATE ALDOLASE"/>
    <property type="match status" value="1"/>
</dbReference>
<dbReference type="GO" id="GO:0009073">
    <property type="term" value="P:aromatic amino acid family biosynthetic process"/>
    <property type="evidence" value="ECO:0007669"/>
    <property type="project" value="InterPro"/>
</dbReference>
<dbReference type="EMBL" id="JX679499">
    <property type="protein sequence ID" value="AFV52120.1"/>
    <property type="molecule type" value="Genomic_DNA"/>
</dbReference>
<dbReference type="InterPro" id="IPR052899">
    <property type="entry name" value="Class-I_DAHP_synthase"/>
</dbReference>
<dbReference type="NCBIfam" id="TIGR01361">
    <property type="entry name" value="DAHP_synth_Bsub"/>
    <property type="match status" value="1"/>
</dbReference>
<feature type="domain" description="DAHP synthetase I/KDSA" evidence="2">
    <location>
        <begin position="86"/>
        <end position="318"/>
    </location>
</feature>
<dbReference type="SUPFAM" id="SSF51569">
    <property type="entry name" value="Aldolase"/>
    <property type="match status" value="1"/>
</dbReference>